<dbReference type="InterPro" id="IPR010994">
    <property type="entry name" value="RuvA_2-like"/>
</dbReference>
<organism evidence="4 5">
    <name type="scientific">Amycolatopsis suaedae</name>
    <dbReference type="NCBI Taxonomy" id="2510978"/>
    <lineage>
        <taxon>Bacteria</taxon>
        <taxon>Bacillati</taxon>
        <taxon>Actinomycetota</taxon>
        <taxon>Actinomycetes</taxon>
        <taxon>Pseudonocardiales</taxon>
        <taxon>Pseudonocardiaceae</taxon>
        <taxon>Amycolatopsis</taxon>
    </lineage>
</organism>
<dbReference type="GO" id="GO:0003677">
    <property type="term" value="F:DNA binding"/>
    <property type="evidence" value="ECO:0007669"/>
    <property type="project" value="UniProtKB-KW"/>
</dbReference>
<keyword evidence="2" id="KW-0472">Membrane</keyword>
<keyword evidence="4" id="KW-0238">DNA-binding</keyword>
<dbReference type="GO" id="GO:0006281">
    <property type="term" value="P:DNA repair"/>
    <property type="evidence" value="ECO:0007669"/>
    <property type="project" value="InterPro"/>
</dbReference>
<evidence type="ECO:0000256" key="2">
    <source>
        <dbReference type="SAM" id="Phobius"/>
    </source>
</evidence>
<dbReference type="OrthoDB" id="9758724at2"/>
<dbReference type="PANTHER" id="PTHR21180">
    <property type="entry name" value="ENDONUCLEASE/EXONUCLEASE/PHOSPHATASE FAMILY DOMAIN-CONTAINING PROTEIN 1"/>
    <property type="match status" value="1"/>
</dbReference>
<dbReference type="SUPFAM" id="SSF47781">
    <property type="entry name" value="RuvA domain 2-like"/>
    <property type="match status" value="1"/>
</dbReference>
<protein>
    <submittedName>
        <fullName evidence="4">ComEA family DNA-binding protein</fullName>
    </submittedName>
</protein>
<proteinExistence type="predicted"/>
<dbReference type="InterPro" id="IPR019554">
    <property type="entry name" value="Soluble_ligand-bd"/>
</dbReference>
<dbReference type="PANTHER" id="PTHR21180:SF32">
    <property type="entry name" value="ENDONUCLEASE_EXONUCLEASE_PHOSPHATASE FAMILY DOMAIN-CONTAINING PROTEIN 1"/>
    <property type="match status" value="1"/>
</dbReference>
<evidence type="ECO:0000313" key="5">
    <source>
        <dbReference type="Proteomes" id="UP000292003"/>
    </source>
</evidence>
<evidence type="ECO:0000259" key="3">
    <source>
        <dbReference type="SMART" id="SM00278"/>
    </source>
</evidence>
<dbReference type="Gene3D" id="1.10.150.320">
    <property type="entry name" value="Photosystem II 12 kDa extrinsic protein"/>
    <property type="match status" value="1"/>
</dbReference>
<dbReference type="AlphaFoldDB" id="A0A4Q7J359"/>
<dbReference type="Gene3D" id="3.10.560.10">
    <property type="entry name" value="Outer membrane lipoprotein wza domain like"/>
    <property type="match status" value="1"/>
</dbReference>
<sequence>MFDHSPRKADSATARVSLDQLARAASQRPRFLELLRRWLPGADGDQIRRRLRAALVVLAVCAVVLGSVLLLRDGPAPEQAPALPPARASPAPPPPAGPPETIVVSVAGKVAAPGLVTLPAGARAADALRAAGGPLPGVDPSTVNLARRLVDGEQLHVGVPPAVDTAAGGAMPGGPPGKVDLNTATLRQLDDLPGIGQVTAQRILDWRTAHGRFASVEQLREVDGIGETRLARLRDQVVVP</sequence>
<dbReference type="Pfam" id="PF10531">
    <property type="entry name" value="SLBB"/>
    <property type="match status" value="1"/>
</dbReference>
<gene>
    <name evidence="4" type="ORF">EWH70_29385</name>
</gene>
<dbReference type="InterPro" id="IPR003583">
    <property type="entry name" value="Hlx-hairpin-Hlx_DNA-bd_motif"/>
</dbReference>
<evidence type="ECO:0000256" key="1">
    <source>
        <dbReference type="SAM" id="MobiDB-lite"/>
    </source>
</evidence>
<feature type="region of interest" description="Disordered" evidence="1">
    <location>
        <begin position="77"/>
        <end position="100"/>
    </location>
</feature>
<dbReference type="EMBL" id="SFCC01000017">
    <property type="protein sequence ID" value="RZQ60414.1"/>
    <property type="molecule type" value="Genomic_DNA"/>
</dbReference>
<feature type="domain" description="Helix-hairpin-helix DNA-binding motif class 1" evidence="3">
    <location>
        <begin position="217"/>
        <end position="236"/>
    </location>
</feature>
<dbReference type="GO" id="GO:0015627">
    <property type="term" value="C:type II protein secretion system complex"/>
    <property type="evidence" value="ECO:0007669"/>
    <property type="project" value="TreeGrafter"/>
</dbReference>
<comment type="caution">
    <text evidence="4">The sequence shown here is derived from an EMBL/GenBank/DDBJ whole genome shotgun (WGS) entry which is preliminary data.</text>
</comment>
<dbReference type="SMART" id="SM00278">
    <property type="entry name" value="HhH1"/>
    <property type="match status" value="2"/>
</dbReference>
<dbReference type="GO" id="GO:0015628">
    <property type="term" value="P:protein secretion by the type II secretion system"/>
    <property type="evidence" value="ECO:0007669"/>
    <property type="project" value="TreeGrafter"/>
</dbReference>
<feature type="domain" description="Helix-hairpin-helix DNA-binding motif class 1" evidence="3">
    <location>
        <begin position="187"/>
        <end position="206"/>
    </location>
</feature>
<keyword evidence="2" id="KW-0812">Transmembrane</keyword>
<name>A0A4Q7J359_9PSEU</name>
<dbReference type="InterPro" id="IPR051675">
    <property type="entry name" value="Endo/Exo/Phosphatase_dom_1"/>
</dbReference>
<feature type="transmembrane region" description="Helical" evidence="2">
    <location>
        <begin position="53"/>
        <end position="71"/>
    </location>
</feature>
<accession>A0A4Q7J359</accession>
<dbReference type="Proteomes" id="UP000292003">
    <property type="component" value="Unassembled WGS sequence"/>
</dbReference>
<feature type="compositionally biased region" description="Low complexity" evidence="1">
    <location>
        <begin position="77"/>
        <end position="89"/>
    </location>
</feature>
<evidence type="ECO:0000313" key="4">
    <source>
        <dbReference type="EMBL" id="RZQ60414.1"/>
    </source>
</evidence>
<dbReference type="RefSeq" id="WP_130478802.1">
    <property type="nucleotide sequence ID" value="NZ_SFCC01000017.1"/>
</dbReference>
<reference evidence="4 5" key="1">
    <citation type="submission" date="2019-02" db="EMBL/GenBank/DDBJ databases">
        <title>Draft genome sequence of Amycolatopsis sp. 8-3EHSu isolated from roots of Suaeda maritima.</title>
        <authorList>
            <person name="Duangmal K."/>
            <person name="Chantavorakit T."/>
        </authorList>
    </citation>
    <scope>NUCLEOTIDE SEQUENCE [LARGE SCALE GENOMIC DNA]</scope>
    <source>
        <strain evidence="4 5">8-3EHSu</strain>
    </source>
</reference>
<keyword evidence="5" id="KW-1185">Reference proteome</keyword>
<keyword evidence="2" id="KW-1133">Transmembrane helix</keyword>
<dbReference type="Pfam" id="PF12836">
    <property type="entry name" value="HHH_3"/>
    <property type="match status" value="1"/>
</dbReference>